<dbReference type="PANTHER" id="PTHR30399">
    <property type="entry name" value="UNCHARACTERIZED PROTEIN YGJP"/>
    <property type="match status" value="1"/>
</dbReference>
<dbReference type="AlphaFoldDB" id="A0A437QCH2"/>
<feature type="domain" description="YgjP-like metallopeptidase" evidence="1">
    <location>
        <begin position="24"/>
        <end position="232"/>
    </location>
</feature>
<dbReference type="InterPro" id="IPR002725">
    <property type="entry name" value="YgjP-like_metallopeptidase"/>
</dbReference>
<dbReference type="Gene3D" id="3.30.2010.10">
    <property type="entry name" value="Metalloproteases ('zincins'), catalytic domain"/>
    <property type="match status" value="1"/>
</dbReference>
<keyword evidence="3" id="KW-1185">Reference proteome</keyword>
<reference evidence="2 3" key="1">
    <citation type="submission" date="2019-01" db="EMBL/GenBank/DDBJ databases">
        <authorList>
            <person name="Chen W.-M."/>
        </authorList>
    </citation>
    <scope>NUCLEOTIDE SEQUENCE [LARGE SCALE GENOMIC DNA]</scope>
    <source>
        <strain evidence="2 3">HPM-16</strain>
    </source>
</reference>
<sequence>MPQPKTCFVTVEGLSIKVIFSRRKTATIEVRHGEALARVPLRTPAAWLIHFLTQRAGWVREHLAQQQVLLTEHTINPWEARCLPYLGQSLPLQVVAGARASSATLTDEHLVISLGRRSTKVPEQLTNELTKLWLKEQANDYLSERLDYWSAVMKLQPSELKVANFKSSWGQCNSRGRIALNWHLMMAPPEVIDYVVIHELAHLEEMNHSARFWALVHRHCHHVDQSRAFLRERGVWLQWR</sequence>
<proteinExistence type="predicted"/>
<dbReference type="EMBL" id="SACQ01000001">
    <property type="protein sequence ID" value="RVU32248.1"/>
    <property type="molecule type" value="Genomic_DNA"/>
</dbReference>
<comment type="caution">
    <text evidence="2">The sequence shown here is derived from an EMBL/GenBank/DDBJ whole genome shotgun (WGS) entry which is preliminary data.</text>
</comment>
<dbReference type="CDD" id="cd07344">
    <property type="entry name" value="M48_yhfN_like"/>
    <property type="match status" value="1"/>
</dbReference>
<dbReference type="Proteomes" id="UP000282818">
    <property type="component" value="Unassembled WGS sequence"/>
</dbReference>
<organism evidence="2 3">
    <name type="scientific">Neptunomonas marina</name>
    <dbReference type="NCBI Taxonomy" id="1815562"/>
    <lineage>
        <taxon>Bacteria</taxon>
        <taxon>Pseudomonadati</taxon>
        <taxon>Pseudomonadota</taxon>
        <taxon>Gammaproteobacteria</taxon>
        <taxon>Oceanospirillales</taxon>
        <taxon>Oceanospirillaceae</taxon>
        <taxon>Neptunomonas</taxon>
    </lineage>
</organism>
<gene>
    <name evidence="2" type="ORF">EOE65_00935</name>
</gene>
<evidence type="ECO:0000259" key="1">
    <source>
        <dbReference type="Pfam" id="PF01863"/>
    </source>
</evidence>
<dbReference type="InterPro" id="IPR053136">
    <property type="entry name" value="UTP_pyrophosphatase-like"/>
</dbReference>
<evidence type="ECO:0000313" key="3">
    <source>
        <dbReference type="Proteomes" id="UP000282818"/>
    </source>
</evidence>
<dbReference type="PANTHER" id="PTHR30399:SF1">
    <property type="entry name" value="UTP PYROPHOSPHATASE"/>
    <property type="match status" value="1"/>
</dbReference>
<dbReference type="Pfam" id="PF01863">
    <property type="entry name" value="YgjP-like"/>
    <property type="match status" value="1"/>
</dbReference>
<dbReference type="RefSeq" id="WP_127692417.1">
    <property type="nucleotide sequence ID" value="NZ_SACQ01000001.1"/>
</dbReference>
<accession>A0A437QCH2</accession>
<evidence type="ECO:0000313" key="2">
    <source>
        <dbReference type="EMBL" id="RVU32248.1"/>
    </source>
</evidence>
<name>A0A437QCH2_9GAMM</name>
<protein>
    <submittedName>
        <fullName evidence="2">M48 family peptidase</fullName>
    </submittedName>
</protein>